<evidence type="ECO:0000256" key="3">
    <source>
        <dbReference type="SAM" id="Coils"/>
    </source>
</evidence>
<sequence>MQKRHYPNRKGQTSPGMWAMLLLTLLMACPVYALTVTTSEGFTSYTLNAGLEYRLQPDAQRPDSNAAWDVSRDTLTFGFNPSHLWIRFGVHNTSALPQDLILDIEYPLLDQVDVIVVSPTGDERIHYLGDLRPISEQEIEHPHLLTPITLAPGEKNKILIRVKTEATLNIPMTLWSKSAFIGSTQHDTAYDLLMYGILIGVALYHLLLFVQLREPAYFWYSVFLLSLVSVFAYFQGYINAYVISDIRDQSNHFLPWAYALVASSCILYIQPTLDLPRSRPGYSRALTITMCAGILLAVVSSFIAYSIAIKLLTVYAVGAALIVIGAQAIRAIDRYEPAFYGVSAGAFLVAGMGITVLEKTGQITSTPLSRSAGDIGFTIMAIFYALLLSQRMRWEQDRRHKAEQAVALSNAELLRTQKQLNQELDSLVHARTQELEKANERLHHASVTDPLTKLYNRRYFDDALVTHHNSAIKFNETLTVILLDIDHFKRINDTYGHPAGDVCLITIAQRIKSVGERYEAICARYGGEEFILLLQNKSQSEAQHIAEDLLTTIKQSPVPIPGGEITVTTSIGLAIMTPQRNTNPDDILKSADDLLYKAKDAGRDRIFSSPAAPVN</sequence>
<accession>A0ABP9ZYG9</accession>
<proteinExistence type="predicted"/>
<dbReference type="InterPro" id="IPR029787">
    <property type="entry name" value="Nucleotide_cyclase"/>
</dbReference>
<evidence type="ECO:0000256" key="4">
    <source>
        <dbReference type="SAM" id="Phobius"/>
    </source>
</evidence>
<keyword evidence="4" id="KW-1133">Transmembrane helix</keyword>
<keyword evidence="3" id="KW-0175">Coiled coil</keyword>
<feature type="transmembrane region" description="Helical" evidence="4">
    <location>
        <begin position="192"/>
        <end position="210"/>
    </location>
</feature>
<keyword evidence="4" id="KW-0472">Membrane</keyword>
<dbReference type="SUPFAM" id="SSF55073">
    <property type="entry name" value="Nucleotide cyclase"/>
    <property type="match status" value="1"/>
</dbReference>
<feature type="transmembrane region" description="Helical" evidence="4">
    <location>
        <begin position="339"/>
        <end position="357"/>
    </location>
</feature>
<feature type="transmembrane region" description="Helical" evidence="4">
    <location>
        <begin position="256"/>
        <end position="273"/>
    </location>
</feature>
<dbReference type="Gene3D" id="2.60.40.2380">
    <property type="match status" value="1"/>
</dbReference>
<dbReference type="EMBL" id="BAABWH010000003">
    <property type="protein sequence ID" value="GAA6145186.1"/>
    <property type="molecule type" value="Genomic_DNA"/>
</dbReference>
<dbReference type="InterPro" id="IPR011623">
    <property type="entry name" value="7TMR_DISM_rcpt_extracell_dom1"/>
</dbReference>
<feature type="domain" description="GGDEF" evidence="5">
    <location>
        <begin position="476"/>
        <end position="611"/>
    </location>
</feature>
<keyword evidence="7" id="KW-1185">Reference proteome</keyword>
<comment type="caution">
    <text evidence="6">The sequence shown here is derived from an EMBL/GenBank/DDBJ whole genome shotgun (WGS) entry which is preliminary data.</text>
</comment>
<feature type="transmembrane region" description="Helical" evidence="4">
    <location>
        <begin position="285"/>
        <end position="308"/>
    </location>
</feature>
<evidence type="ECO:0000256" key="2">
    <source>
        <dbReference type="ARBA" id="ARBA00034247"/>
    </source>
</evidence>
<dbReference type="CDD" id="cd01949">
    <property type="entry name" value="GGDEF"/>
    <property type="match status" value="1"/>
</dbReference>
<dbReference type="Pfam" id="PF00990">
    <property type="entry name" value="GGDEF"/>
    <property type="match status" value="1"/>
</dbReference>
<dbReference type="Pfam" id="PF07696">
    <property type="entry name" value="7TMR-DISMED2"/>
    <property type="match status" value="1"/>
</dbReference>
<organism evidence="6 7">
    <name type="scientific">Thalassolituus maritimus</name>
    <dbReference type="NCBI Taxonomy" id="484498"/>
    <lineage>
        <taxon>Bacteria</taxon>
        <taxon>Pseudomonadati</taxon>
        <taxon>Pseudomonadota</taxon>
        <taxon>Gammaproteobacteria</taxon>
        <taxon>Oceanospirillales</taxon>
        <taxon>Oceanospirillaceae</taxon>
        <taxon>Thalassolituus</taxon>
    </lineage>
</organism>
<comment type="catalytic activity">
    <reaction evidence="2">
        <text>2 GTP = 3',3'-c-di-GMP + 2 diphosphate</text>
        <dbReference type="Rhea" id="RHEA:24898"/>
        <dbReference type="ChEBI" id="CHEBI:33019"/>
        <dbReference type="ChEBI" id="CHEBI:37565"/>
        <dbReference type="ChEBI" id="CHEBI:58805"/>
        <dbReference type="EC" id="2.7.7.65"/>
    </reaction>
</comment>
<feature type="transmembrane region" description="Helical" evidence="4">
    <location>
        <begin position="369"/>
        <end position="389"/>
    </location>
</feature>
<dbReference type="Gene3D" id="3.30.70.270">
    <property type="match status" value="1"/>
</dbReference>
<feature type="transmembrane region" description="Helical" evidence="4">
    <location>
        <begin position="314"/>
        <end position="332"/>
    </location>
</feature>
<dbReference type="RefSeq" id="WP_353294126.1">
    <property type="nucleotide sequence ID" value="NZ_BAABWH010000003.1"/>
</dbReference>
<feature type="coiled-coil region" evidence="3">
    <location>
        <begin position="410"/>
        <end position="441"/>
    </location>
</feature>
<dbReference type="InterPro" id="IPR011622">
    <property type="entry name" value="7TMR_DISM_rcpt_extracell_dom2"/>
</dbReference>
<dbReference type="EC" id="2.7.7.65" evidence="1"/>
<evidence type="ECO:0000313" key="6">
    <source>
        <dbReference type="EMBL" id="GAA6145186.1"/>
    </source>
</evidence>
<protein>
    <recommendedName>
        <fullName evidence="1">diguanylate cyclase</fullName>
        <ecNumber evidence="1">2.7.7.65</ecNumber>
    </recommendedName>
</protein>
<dbReference type="NCBIfam" id="TIGR00254">
    <property type="entry name" value="GGDEF"/>
    <property type="match status" value="1"/>
</dbReference>
<dbReference type="InterPro" id="IPR043128">
    <property type="entry name" value="Rev_trsase/Diguanyl_cyclase"/>
</dbReference>
<dbReference type="PROSITE" id="PS51257">
    <property type="entry name" value="PROKAR_LIPOPROTEIN"/>
    <property type="match status" value="1"/>
</dbReference>
<dbReference type="PANTHER" id="PTHR45138:SF9">
    <property type="entry name" value="DIGUANYLATE CYCLASE DGCM-RELATED"/>
    <property type="match status" value="1"/>
</dbReference>
<dbReference type="SMART" id="SM00267">
    <property type="entry name" value="GGDEF"/>
    <property type="match status" value="1"/>
</dbReference>
<keyword evidence="4" id="KW-0812">Transmembrane</keyword>
<name>A0ABP9ZYG9_9GAMM</name>
<dbReference type="InterPro" id="IPR050469">
    <property type="entry name" value="Diguanylate_Cyclase"/>
</dbReference>
<evidence type="ECO:0000256" key="1">
    <source>
        <dbReference type="ARBA" id="ARBA00012528"/>
    </source>
</evidence>
<dbReference type="PANTHER" id="PTHR45138">
    <property type="entry name" value="REGULATORY COMPONENTS OF SENSORY TRANSDUCTION SYSTEM"/>
    <property type="match status" value="1"/>
</dbReference>
<reference evidence="6 7" key="1">
    <citation type="submission" date="2024-04" db="EMBL/GenBank/DDBJ databases">
        <title>Draft genome sequence of Thalassolituus maritimus NBRC 116585.</title>
        <authorList>
            <person name="Miyakawa T."/>
            <person name="Kusuya Y."/>
            <person name="Miura T."/>
        </authorList>
    </citation>
    <scope>NUCLEOTIDE SEQUENCE [LARGE SCALE GENOMIC DNA]</scope>
    <source>
        <strain evidence="6 7">5NW40-0001</strain>
    </source>
</reference>
<dbReference type="InterPro" id="IPR000160">
    <property type="entry name" value="GGDEF_dom"/>
</dbReference>
<dbReference type="PROSITE" id="PS50887">
    <property type="entry name" value="GGDEF"/>
    <property type="match status" value="1"/>
</dbReference>
<evidence type="ECO:0000313" key="7">
    <source>
        <dbReference type="Proteomes" id="UP001481413"/>
    </source>
</evidence>
<dbReference type="Proteomes" id="UP001481413">
    <property type="component" value="Unassembled WGS sequence"/>
</dbReference>
<evidence type="ECO:0000259" key="5">
    <source>
        <dbReference type="PROSITE" id="PS50887"/>
    </source>
</evidence>
<dbReference type="Pfam" id="PF07695">
    <property type="entry name" value="7TMR-DISM_7TM"/>
    <property type="match status" value="1"/>
</dbReference>
<feature type="transmembrane region" description="Helical" evidence="4">
    <location>
        <begin position="217"/>
        <end position="236"/>
    </location>
</feature>
<gene>
    <name evidence="6" type="ORF">NBRC116585_13040</name>
</gene>